<keyword evidence="4" id="KW-0479">Metal-binding</keyword>
<keyword evidence="2" id="KW-0004">4Fe-4S</keyword>
<comment type="caution">
    <text evidence="8">The sequence shown here is derived from an EMBL/GenBank/DDBJ whole genome shotgun (WGS) entry which is preliminary data.</text>
</comment>
<dbReference type="AlphaFoldDB" id="A0A2T4Q2W5"/>
<dbReference type="GO" id="GO:0046872">
    <property type="term" value="F:metal ion binding"/>
    <property type="evidence" value="ECO:0007669"/>
    <property type="project" value="UniProtKB-KW"/>
</dbReference>
<dbReference type="InterPro" id="IPR013785">
    <property type="entry name" value="Aldolase_TIM"/>
</dbReference>
<dbReference type="InterPro" id="IPR007197">
    <property type="entry name" value="rSAM"/>
</dbReference>
<dbReference type="EC" id="1.97.1.-" evidence="7"/>
<sequence length="187" mass="21424">MTPILGIEHGQGYIAKIETHSFVDGEGVRCSVYVSGCPFQCLDCYNKAAQHFKYGEPFTEKILQEILSYCEPGYISGLSILGGEPFCNLDVTLRLVQAFRQRFGQTKTIWIWTGFQYEYLSQDKGLRFELLEYVDVLVDGMFITQLYRPNLPYKGSLNQRVIDVNTSLQRHQLCEYIYSGPSTSHSF</sequence>
<dbReference type="PANTHER" id="PTHR30352">
    <property type="entry name" value="PYRUVATE FORMATE-LYASE-ACTIVATING ENZYME"/>
    <property type="match status" value="1"/>
</dbReference>
<dbReference type="SFLD" id="SFLDG01066">
    <property type="entry name" value="organic_radical-activating_enz"/>
    <property type="match status" value="1"/>
</dbReference>
<evidence type="ECO:0000256" key="4">
    <source>
        <dbReference type="ARBA" id="ARBA00022723"/>
    </source>
</evidence>
<dbReference type="GO" id="GO:0051539">
    <property type="term" value="F:4 iron, 4 sulfur cluster binding"/>
    <property type="evidence" value="ECO:0007669"/>
    <property type="project" value="UniProtKB-KW"/>
</dbReference>
<dbReference type="PANTHER" id="PTHR30352:SF2">
    <property type="entry name" value="ANAEROBIC RIBONUCLEOSIDE-TRIPHOSPHATE REDUCTASE-ACTIVATING PROTEIN"/>
    <property type="match status" value="1"/>
</dbReference>
<reference evidence="8 9" key="1">
    <citation type="journal article" date="2016" name="Front. Microbiol.">
        <title>Comprehensive Phylogenetic Analysis of Bovine Non-aureus Staphylococci Species Based on Whole-Genome Sequencing.</title>
        <authorList>
            <person name="Naushad S."/>
            <person name="Barkema H.W."/>
            <person name="Luby C."/>
            <person name="Condas L.A."/>
            <person name="Nobrega D.B."/>
            <person name="Carson D.A."/>
            <person name="De Buck J."/>
        </authorList>
    </citation>
    <scope>NUCLEOTIDE SEQUENCE [LARGE SCALE GENOMIC DNA]</scope>
    <source>
        <strain evidence="8 9">SNUC 2993</strain>
    </source>
</reference>
<dbReference type="SUPFAM" id="SSF102114">
    <property type="entry name" value="Radical SAM enzymes"/>
    <property type="match status" value="1"/>
</dbReference>
<keyword evidence="5" id="KW-0408">Iron</keyword>
<evidence type="ECO:0000313" key="8">
    <source>
        <dbReference type="EMBL" id="PTI52218.1"/>
    </source>
</evidence>
<evidence type="ECO:0000256" key="7">
    <source>
        <dbReference type="PIRNR" id="PIRNR000368"/>
    </source>
</evidence>
<dbReference type="PIRSF" id="PIRSF000368">
    <property type="entry name" value="NrdG"/>
    <property type="match status" value="1"/>
</dbReference>
<comment type="cofactor">
    <cofactor evidence="1">
        <name>[4Fe-4S] cluster</name>
        <dbReference type="ChEBI" id="CHEBI:49883"/>
    </cofactor>
</comment>
<dbReference type="SFLD" id="SFLDS00029">
    <property type="entry name" value="Radical_SAM"/>
    <property type="match status" value="1"/>
</dbReference>
<evidence type="ECO:0000313" key="9">
    <source>
        <dbReference type="Proteomes" id="UP000240717"/>
    </source>
</evidence>
<proteinExistence type="inferred from homology"/>
<evidence type="ECO:0000256" key="3">
    <source>
        <dbReference type="ARBA" id="ARBA00022691"/>
    </source>
</evidence>
<organism evidence="8 9">
    <name type="scientific">Staphylococcus warneri</name>
    <dbReference type="NCBI Taxonomy" id="1292"/>
    <lineage>
        <taxon>Bacteria</taxon>
        <taxon>Bacillati</taxon>
        <taxon>Bacillota</taxon>
        <taxon>Bacilli</taxon>
        <taxon>Bacillales</taxon>
        <taxon>Staphylococcaceae</taxon>
        <taxon>Staphylococcus</taxon>
    </lineage>
</organism>
<dbReference type="InterPro" id="IPR012837">
    <property type="entry name" value="NrdG"/>
</dbReference>
<dbReference type="SFLD" id="SFLDF00299">
    <property type="entry name" value="anaerobic_ribonucleoside-triph"/>
    <property type="match status" value="1"/>
</dbReference>
<dbReference type="InterPro" id="IPR034457">
    <property type="entry name" value="Organic_radical-activating"/>
</dbReference>
<dbReference type="Gene3D" id="3.20.20.70">
    <property type="entry name" value="Aldolase class I"/>
    <property type="match status" value="1"/>
</dbReference>
<protein>
    <recommendedName>
        <fullName evidence="7">Anaerobic ribonucleoside-triphosphate reductase-activating protein</fullName>
        <ecNumber evidence="7">1.97.1.-</ecNumber>
    </recommendedName>
</protein>
<keyword evidence="6" id="KW-0411">Iron-sulfur</keyword>
<keyword evidence="7" id="KW-0560">Oxidoreductase</keyword>
<dbReference type="SFLD" id="SFLDG01063">
    <property type="entry name" value="activating_enzymes__group_1"/>
    <property type="match status" value="1"/>
</dbReference>
<gene>
    <name evidence="8" type="primary">nrdG</name>
    <name evidence="8" type="ORF">BU085_01790</name>
</gene>
<dbReference type="InterPro" id="IPR058240">
    <property type="entry name" value="rSAM_sf"/>
</dbReference>
<evidence type="ECO:0000256" key="5">
    <source>
        <dbReference type="ARBA" id="ARBA00023004"/>
    </source>
</evidence>
<dbReference type="EMBL" id="PZEV01000004">
    <property type="protein sequence ID" value="PTI52218.1"/>
    <property type="molecule type" value="Genomic_DNA"/>
</dbReference>
<evidence type="ECO:0000256" key="1">
    <source>
        <dbReference type="ARBA" id="ARBA00001966"/>
    </source>
</evidence>
<comment type="similarity">
    <text evidence="7">Belongs to the organic radical-activating enzymes family.</text>
</comment>
<name>A0A2T4Q2W5_STAWA</name>
<dbReference type="GO" id="GO:0004748">
    <property type="term" value="F:ribonucleoside-diphosphate reductase activity, thioredoxin disulfide as acceptor"/>
    <property type="evidence" value="ECO:0007669"/>
    <property type="project" value="TreeGrafter"/>
</dbReference>
<accession>A0A2T4Q2W5</accession>
<dbReference type="STRING" id="1194526.A284_01355"/>
<dbReference type="GO" id="GO:0043365">
    <property type="term" value="F:[formate-C-acetyltransferase]-activating enzyme activity"/>
    <property type="evidence" value="ECO:0007669"/>
    <property type="project" value="InterPro"/>
</dbReference>
<evidence type="ECO:0000256" key="2">
    <source>
        <dbReference type="ARBA" id="ARBA00022485"/>
    </source>
</evidence>
<dbReference type="Pfam" id="PF13353">
    <property type="entry name" value="Fer4_12"/>
    <property type="match status" value="1"/>
</dbReference>
<comment type="function">
    <text evidence="7">Activation of anaerobic ribonucleoside-triphosphate reductase under anaerobic conditions by generation of an organic free radical, using S-adenosylmethionine and reduced flavodoxin as cosubstrates to produce 5'-deoxy-adenosine.</text>
</comment>
<evidence type="ECO:0000256" key="6">
    <source>
        <dbReference type="ARBA" id="ARBA00023014"/>
    </source>
</evidence>
<dbReference type="NCBIfam" id="TIGR02491">
    <property type="entry name" value="NrdG"/>
    <property type="match status" value="1"/>
</dbReference>
<keyword evidence="3" id="KW-0949">S-adenosyl-L-methionine</keyword>
<dbReference type="RefSeq" id="WP_002452079.1">
    <property type="nucleotide sequence ID" value="NZ_CP054017.1"/>
</dbReference>
<dbReference type="Proteomes" id="UP000240717">
    <property type="component" value="Unassembled WGS sequence"/>
</dbReference>